<dbReference type="AlphaFoldDB" id="A0A2P5C432"/>
<proteinExistence type="predicted"/>
<dbReference type="STRING" id="63057.A0A2P5C432"/>
<evidence type="ECO:0000256" key="1">
    <source>
        <dbReference type="SAM" id="MobiDB-lite"/>
    </source>
</evidence>
<comment type="caution">
    <text evidence="2">The sequence shown here is derived from an EMBL/GenBank/DDBJ whole genome shotgun (WGS) entry which is preliminary data.</text>
</comment>
<dbReference type="Proteomes" id="UP000237000">
    <property type="component" value="Unassembled WGS sequence"/>
</dbReference>
<protein>
    <submittedName>
        <fullName evidence="2">Uncharacterized protein</fullName>
    </submittedName>
</protein>
<sequence length="159" mass="17557">MAANTRSKAELRLDQEEEQLQTEHSTRQQEFSTLHTEVQKISTLEKHLEYLLTRFNQYFPLTVSGAFGQPPPVIMTDCPTSASGTTTAMMGGTAVLGSASTLSGLALDNQARKLHFPCFDGDDPDGWLLWVNRYFDINHMSEIEHLSAVAICLEGPALA</sequence>
<dbReference type="InParanoid" id="A0A2P5C432"/>
<name>A0A2P5C432_TREOI</name>
<gene>
    <name evidence="2" type="ORF">TorRG33x02_298440</name>
</gene>
<evidence type="ECO:0000313" key="2">
    <source>
        <dbReference type="EMBL" id="PON55807.1"/>
    </source>
</evidence>
<feature type="region of interest" description="Disordered" evidence="1">
    <location>
        <begin position="1"/>
        <end position="31"/>
    </location>
</feature>
<dbReference type="OrthoDB" id="1434596at2759"/>
<evidence type="ECO:0000313" key="3">
    <source>
        <dbReference type="Proteomes" id="UP000237000"/>
    </source>
</evidence>
<dbReference type="EMBL" id="JXTC01000416">
    <property type="protein sequence ID" value="PON55807.1"/>
    <property type="molecule type" value="Genomic_DNA"/>
</dbReference>
<keyword evidence="3" id="KW-1185">Reference proteome</keyword>
<accession>A0A2P5C432</accession>
<reference evidence="3" key="1">
    <citation type="submission" date="2016-06" db="EMBL/GenBank/DDBJ databases">
        <title>Parallel loss of symbiosis genes in relatives of nitrogen-fixing non-legume Parasponia.</title>
        <authorList>
            <person name="Van Velzen R."/>
            <person name="Holmer R."/>
            <person name="Bu F."/>
            <person name="Rutten L."/>
            <person name="Van Zeijl A."/>
            <person name="Liu W."/>
            <person name="Santuari L."/>
            <person name="Cao Q."/>
            <person name="Sharma T."/>
            <person name="Shen D."/>
            <person name="Roswanjaya Y."/>
            <person name="Wardhani T."/>
            <person name="Kalhor M.S."/>
            <person name="Jansen J."/>
            <person name="Van den Hoogen J."/>
            <person name="Gungor B."/>
            <person name="Hartog M."/>
            <person name="Hontelez J."/>
            <person name="Verver J."/>
            <person name="Yang W.-C."/>
            <person name="Schijlen E."/>
            <person name="Repin R."/>
            <person name="Schilthuizen M."/>
            <person name="Schranz E."/>
            <person name="Heidstra R."/>
            <person name="Miyata K."/>
            <person name="Fedorova E."/>
            <person name="Kohlen W."/>
            <person name="Bisseling T."/>
            <person name="Smit S."/>
            <person name="Geurts R."/>
        </authorList>
    </citation>
    <scope>NUCLEOTIDE SEQUENCE [LARGE SCALE GENOMIC DNA]</scope>
    <source>
        <strain evidence="3">cv. RG33-2</strain>
    </source>
</reference>
<organism evidence="2 3">
    <name type="scientific">Trema orientale</name>
    <name type="common">Charcoal tree</name>
    <name type="synonym">Celtis orientalis</name>
    <dbReference type="NCBI Taxonomy" id="63057"/>
    <lineage>
        <taxon>Eukaryota</taxon>
        <taxon>Viridiplantae</taxon>
        <taxon>Streptophyta</taxon>
        <taxon>Embryophyta</taxon>
        <taxon>Tracheophyta</taxon>
        <taxon>Spermatophyta</taxon>
        <taxon>Magnoliopsida</taxon>
        <taxon>eudicotyledons</taxon>
        <taxon>Gunneridae</taxon>
        <taxon>Pentapetalae</taxon>
        <taxon>rosids</taxon>
        <taxon>fabids</taxon>
        <taxon>Rosales</taxon>
        <taxon>Cannabaceae</taxon>
        <taxon>Trema</taxon>
    </lineage>
</organism>